<proteinExistence type="inferred from homology"/>
<organism evidence="5 6">
    <name type="scientific">Vibrio tapetis subsp. tapetis</name>
    <dbReference type="NCBI Taxonomy" id="1671868"/>
    <lineage>
        <taxon>Bacteria</taxon>
        <taxon>Pseudomonadati</taxon>
        <taxon>Pseudomonadota</taxon>
        <taxon>Gammaproteobacteria</taxon>
        <taxon>Vibrionales</taxon>
        <taxon>Vibrionaceae</taxon>
        <taxon>Vibrio</taxon>
    </lineage>
</organism>
<sequence length="336" mass="36682">MKRTLLVVGIMSSFSAFAADFYVPETISNEGQTFLKENFTQAAKDASIIPSGLDDDGWKALQKSSDEQVQPLNDAAVAMYQPNIEKAVMAGIPVLDIRPKDWKDNGKVLVYIHGGAYVAYHPESTLASSVPVAADTGLRVISVDYTLAPFAQYQTITDQVIAVMEALVAQGYSMSDIAMYGDSAGGGLVAGSVLKMRDLKLDLPAAIVLWSPWADITETGDSYQTLKEAEPLYRYELLLKPSADAYAPIADQKHPYVSPVYGDYSKPFPPVLIQGGTKELLLSGMVRLYQAIDTQGGEAKLDLYEGMWHVFQAYSFHIPEAVAARKKMGHFLTAHL</sequence>
<dbReference type="OrthoDB" id="9806180at2"/>
<dbReference type="PANTHER" id="PTHR48081">
    <property type="entry name" value="AB HYDROLASE SUPERFAMILY PROTEIN C4A8.06C"/>
    <property type="match status" value="1"/>
</dbReference>
<dbReference type="Gene3D" id="3.40.50.1820">
    <property type="entry name" value="alpha/beta hydrolase"/>
    <property type="match status" value="1"/>
</dbReference>
<protein>
    <submittedName>
        <fullName evidence="5">Esterase/lipase-like protein</fullName>
    </submittedName>
</protein>
<dbReference type="KEGG" id="vta:B0493"/>
<feature type="chain" id="PRO_5014640736" evidence="3">
    <location>
        <begin position="19"/>
        <end position="336"/>
    </location>
</feature>
<dbReference type="Proteomes" id="UP000235828">
    <property type="component" value="Chromosome B"/>
</dbReference>
<feature type="domain" description="Alpha/beta hydrolase fold-3" evidence="4">
    <location>
        <begin position="109"/>
        <end position="312"/>
    </location>
</feature>
<keyword evidence="6" id="KW-1185">Reference proteome</keyword>
<reference evidence="5 6" key="1">
    <citation type="submission" date="2017-10" db="EMBL/GenBank/DDBJ databases">
        <authorList>
            <person name="Banno H."/>
            <person name="Chua N.-H."/>
        </authorList>
    </citation>
    <scope>NUCLEOTIDE SEQUENCE [LARGE SCALE GENOMIC DNA]</scope>
    <source>
        <strain evidence="5">Vibrio tapetis CECT4600</strain>
    </source>
</reference>
<evidence type="ECO:0000313" key="5">
    <source>
        <dbReference type="EMBL" id="SON52104.1"/>
    </source>
</evidence>
<keyword evidence="2" id="KW-0378">Hydrolase</keyword>
<dbReference type="PANTHER" id="PTHR48081:SF30">
    <property type="entry name" value="ACETYL-HYDROLASE LIPR-RELATED"/>
    <property type="match status" value="1"/>
</dbReference>
<feature type="signal peptide" evidence="3">
    <location>
        <begin position="1"/>
        <end position="18"/>
    </location>
</feature>
<dbReference type="SUPFAM" id="SSF53474">
    <property type="entry name" value="alpha/beta-Hydrolases"/>
    <property type="match status" value="1"/>
</dbReference>
<gene>
    <name evidence="5" type="ORF">VTAP4600_B0493</name>
</gene>
<dbReference type="RefSeq" id="WP_102524429.1">
    <property type="nucleotide sequence ID" value="NZ_LT960612.1"/>
</dbReference>
<dbReference type="Pfam" id="PF07859">
    <property type="entry name" value="Abhydrolase_3"/>
    <property type="match status" value="1"/>
</dbReference>
<evidence type="ECO:0000259" key="4">
    <source>
        <dbReference type="Pfam" id="PF07859"/>
    </source>
</evidence>
<dbReference type="GO" id="GO:0004806">
    <property type="term" value="F:triacylglycerol lipase activity"/>
    <property type="evidence" value="ECO:0007669"/>
    <property type="project" value="TreeGrafter"/>
</dbReference>
<name>A0A2N8ZJK9_9VIBR</name>
<dbReference type="InterPro" id="IPR029058">
    <property type="entry name" value="AB_hydrolase_fold"/>
</dbReference>
<keyword evidence="3" id="KW-0732">Signal</keyword>
<evidence type="ECO:0000313" key="6">
    <source>
        <dbReference type="Proteomes" id="UP000235828"/>
    </source>
</evidence>
<dbReference type="InterPro" id="IPR050300">
    <property type="entry name" value="GDXG_lipolytic_enzyme"/>
</dbReference>
<evidence type="ECO:0000256" key="2">
    <source>
        <dbReference type="ARBA" id="ARBA00022801"/>
    </source>
</evidence>
<dbReference type="AlphaFoldDB" id="A0A2N8ZJK9"/>
<evidence type="ECO:0000256" key="1">
    <source>
        <dbReference type="ARBA" id="ARBA00010515"/>
    </source>
</evidence>
<accession>A0A2N8ZJK9</accession>
<dbReference type="EMBL" id="LT960612">
    <property type="protein sequence ID" value="SON52104.1"/>
    <property type="molecule type" value="Genomic_DNA"/>
</dbReference>
<dbReference type="InterPro" id="IPR013094">
    <property type="entry name" value="AB_hydrolase_3"/>
</dbReference>
<evidence type="ECO:0000256" key="3">
    <source>
        <dbReference type="SAM" id="SignalP"/>
    </source>
</evidence>
<comment type="similarity">
    <text evidence="1">Belongs to the 'GDXG' lipolytic enzyme family.</text>
</comment>